<organism evidence="9 10">
    <name type="scientific">Silurus asotus</name>
    <name type="common">Amur catfish</name>
    <name type="synonym">Parasilurus asotus</name>
    <dbReference type="NCBI Taxonomy" id="30991"/>
    <lineage>
        <taxon>Eukaryota</taxon>
        <taxon>Metazoa</taxon>
        <taxon>Chordata</taxon>
        <taxon>Craniata</taxon>
        <taxon>Vertebrata</taxon>
        <taxon>Euteleostomi</taxon>
        <taxon>Actinopterygii</taxon>
        <taxon>Neopterygii</taxon>
        <taxon>Teleostei</taxon>
        <taxon>Ostariophysi</taxon>
        <taxon>Siluriformes</taxon>
        <taxon>Siluridae</taxon>
        <taxon>Silurus</taxon>
    </lineage>
</organism>
<evidence type="ECO:0000256" key="7">
    <source>
        <dbReference type="ARBA" id="ARBA00023180"/>
    </source>
</evidence>
<reference evidence="9" key="1">
    <citation type="submission" date="2018-07" db="EMBL/GenBank/DDBJ databases">
        <title>Comparative genomics of catfishes provides insights into carnivory and benthic adaptation.</title>
        <authorList>
            <person name="Zhang Y."/>
            <person name="Wang D."/>
            <person name="Peng Z."/>
            <person name="Zheng S."/>
            <person name="Shao F."/>
            <person name="Tao W."/>
        </authorList>
    </citation>
    <scope>NUCLEOTIDE SEQUENCE</scope>
    <source>
        <strain evidence="9">Chongqing</strain>
    </source>
</reference>
<keyword evidence="3 9" id="KW-0812">Transmembrane</keyword>
<dbReference type="PANTHER" id="PTHR13624">
    <property type="entry name" value="RE42071P"/>
    <property type="match status" value="1"/>
</dbReference>
<comment type="similarity">
    <text evidence="2">Belongs to the TMEM161 family.</text>
</comment>
<dbReference type="GO" id="GO:0016020">
    <property type="term" value="C:membrane"/>
    <property type="evidence" value="ECO:0007669"/>
    <property type="project" value="UniProtKB-SubCell"/>
</dbReference>
<evidence type="ECO:0000256" key="8">
    <source>
        <dbReference type="ARBA" id="ARBA00040182"/>
    </source>
</evidence>
<accession>A0AAD5ADP9</accession>
<dbReference type="AlphaFoldDB" id="A0AAD5ADP9"/>
<feature type="non-terminal residue" evidence="9">
    <location>
        <position position="1"/>
    </location>
</feature>
<evidence type="ECO:0000256" key="6">
    <source>
        <dbReference type="ARBA" id="ARBA00023136"/>
    </source>
</evidence>
<gene>
    <name evidence="9" type="ORF">C0J50_11165</name>
</gene>
<keyword evidence="7" id="KW-0325">Glycoprotein</keyword>
<dbReference type="PANTHER" id="PTHR13624:SF4">
    <property type="entry name" value="TRANSMEMBRANE PROTEIN 161A"/>
    <property type="match status" value="1"/>
</dbReference>
<dbReference type="InterPro" id="IPR019395">
    <property type="entry name" value="Transmembrane_161A/B"/>
</dbReference>
<keyword evidence="10" id="KW-1185">Reference proteome</keyword>
<evidence type="ECO:0000313" key="10">
    <source>
        <dbReference type="Proteomes" id="UP001205998"/>
    </source>
</evidence>
<sequence length="59" mass="6737">LSSSAFDSVRLWMIVGLCVLRLLLTRQHLQAYLNLAPKWVEQMKKEAGRIAAVDIQRKA</sequence>
<comment type="subcellular location">
    <subcellularLocation>
        <location evidence="1">Membrane</location>
        <topology evidence="1">Multi-pass membrane protein</topology>
    </subcellularLocation>
</comment>
<evidence type="ECO:0000256" key="3">
    <source>
        <dbReference type="ARBA" id="ARBA00022692"/>
    </source>
</evidence>
<evidence type="ECO:0000256" key="2">
    <source>
        <dbReference type="ARBA" id="ARBA00009706"/>
    </source>
</evidence>
<keyword evidence="5" id="KW-1133">Transmembrane helix</keyword>
<evidence type="ECO:0000256" key="5">
    <source>
        <dbReference type="ARBA" id="ARBA00022989"/>
    </source>
</evidence>
<evidence type="ECO:0000256" key="1">
    <source>
        <dbReference type="ARBA" id="ARBA00004141"/>
    </source>
</evidence>
<dbReference type="Pfam" id="PF10268">
    <property type="entry name" value="Tmemb_161AB"/>
    <property type="match status" value="1"/>
</dbReference>
<dbReference type="Proteomes" id="UP001205998">
    <property type="component" value="Unassembled WGS sequence"/>
</dbReference>
<comment type="caution">
    <text evidence="9">The sequence shown here is derived from an EMBL/GenBank/DDBJ whole genome shotgun (WGS) entry which is preliminary data.</text>
</comment>
<keyword evidence="4" id="KW-0732">Signal</keyword>
<evidence type="ECO:0000256" key="4">
    <source>
        <dbReference type="ARBA" id="ARBA00022729"/>
    </source>
</evidence>
<name>A0AAD5ADP9_SILAS</name>
<keyword evidence="6" id="KW-0472">Membrane</keyword>
<evidence type="ECO:0000313" key="9">
    <source>
        <dbReference type="EMBL" id="KAI5614175.1"/>
    </source>
</evidence>
<proteinExistence type="inferred from homology"/>
<protein>
    <recommendedName>
        <fullName evidence="8">Transmembrane protein 161A</fullName>
    </recommendedName>
</protein>
<dbReference type="EMBL" id="MU558825">
    <property type="protein sequence ID" value="KAI5614175.1"/>
    <property type="molecule type" value="Genomic_DNA"/>
</dbReference>